<dbReference type="AlphaFoldDB" id="A0AAW1UDL5"/>
<protein>
    <submittedName>
        <fullName evidence="1">Uncharacterized protein</fullName>
    </submittedName>
</protein>
<reference evidence="1 2" key="1">
    <citation type="submission" date="2023-03" db="EMBL/GenBank/DDBJ databases">
        <title>Genome insight into feeding habits of ladybird beetles.</title>
        <authorList>
            <person name="Li H.-S."/>
            <person name="Huang Y.-H."/>
            <person name="Pang H."/>
        </authorList>
    </citation>
    <scope>NUCLEOTIDE SEQUENCE [LARGE SCALE GENOMIC DNA]</scope>
    <source>
        <strain evidence="1">SYSU_2023b</strain>
        <tissue evidence="1">Whole body</tissue>
    </source>
</reference>
<gene>
    <name evidence="1" type="ORF">WA026_013070</name>
</gene>
<evidence type="ECO:0000313" key="2">
    <source>
        <dbReference type="Proteomes" id="UP001431783"/>
    </source>
</evidence>
<comment type="caution">
    <text evidence="1">The sequence shown here is derived from an EMBL/GenBank/DDBJ whole genome shotgun (WGS) entry which is preliminary data.</text>
</comment>
<dbReference type="EMBL" id="JARQZJ010000066">
    <property type="protein sequence ID" value="KAK9880748.1"/>
    <property type="molecule type" value="Genomic_DNA"/>
</dbReference>
<sequence>MAKTKNRLIAQHPLQEITLSFTFEMSMIQVSVLLFSYFVCGFTAPTRISVSCDRNGFNCNNIVNSLRLVIYQCPSNTKHVIAYLWNFGEPSNTAWITIRNCENVDLDMSCTSFRRPIHTLTIENATNLRFIRSVTTIKNPAKLVLRNIKNIEVIPENTFTIPYMVRYNGEAKEHELQEIEFENVHIGTIEGHAFHSLRAFRNFTWRNVEVDRIHANAIKIAFNTTYPTQGKFS</sequence>
<dbReference type="Proteomes" id="UP001431783">
    <property type="component" value="Unassembled WGS sequence"/>
</dbReference>
<keyword evidence="2" id="KW-1185">Reference proteome</keyword>
<proteinExistence type="predicted"/>
<organism evidence="1 2">
    <name type="scientific">Henosepilachna vigintioctopunctata</name>
    <dbReference type="NCBI Taxonomy" id="420089"/>
    <lineage>
        <taxon>Eukaryota</taxon>
        <taxon>Metazoa</taxon>
        <taxon>Ecdysozoa</taxon>
        <taxon>Arthropoda</taxon>
        <taxon>Hexapoda</taxon>
        <taxon>Insecta</taxon>
        <taxon>Pterygota</taxon>
        <taxon>Neoptera</taxon>
        <taxon>Endopterygota</taxon>
        <taxon>Coleoptera</taxon>
        <taxon>Polyphaga</taxon>
        <taxon>Cucujiformia</taxon>
        <taxon>Coccinelloidea</taxon>
        <taxon>Coccinellidae</taxon>
        <taxon>Epilachninae</taxon>
        <taxon>Epilachnini</taxon>
        <taxon>Henosepilachna</taxon>
    </lineage>
</organism>
<evidence type="ECO:0000313" key="1">
    <source>
        <dbReference type="EMBL" id="KAK9880748.1"/>
    </source>
</evidence>
<name>A0AAW1UDL5_9CUCU</name>
<accession>A0AAW1UDL5</accession>